<proteinExistence type="predicted"/>
<keyword evidence="2" id="KW-1133">Transmembrane helix</keyword>
<dbReference type="EMBL" id="FZOF01000006">
    <property type="protein sequence ID" value="SNS44708.1"/>
    <property type="molecule type" value="Genomic_DNA"/>
</dbReference>
<feature type="region of interest" description="Disordered" evidence="1">
    <location>
        <begin position="66"/>
        <end position="88"/>
    </location>
</feature>
<dbReference type="AlphaFoldDB" id="A0A239EK99"/>
<reference evidence="3 4" key="1">
    <citation type="submission" date="2017-06" db="EMBL/GenBank/DDBJ databases">
        <authorList>
            <person name="Kim H.J."/>
            <person name="Triplett B.A."/>
        </authorList>
    </citation>
    <scope>NUCLEOTIDE SEQUENCE [LARGE SCALE GENOMIC DNA]</scope>
    <source>
        <strain evidence="3 4">CGMCC 4.1858</strain>
    </source>
</reference>
<evidence type="ECO:0000313" key="3">
    <source>
        <dbReference type="EMBL" id="SNS44708.1"/>
    </source>
</evidence>
<evidence type="ECO:0000313" key="4">
    <source>
        <dbReference type="Proteomes" id="UP000198280"/>
    </source>
</evidence>
<keyword evidence="4" id="KW-1185">Reference proteome</keyword>
<protein>
    <submittedName>
        <fullName evidence="3">Uncharacterized protein</fullName>
    </submittedName>
</protein>
<accession>A0A239EK99</accession>
<feature type="compositionally biased region" description="Low complexity" evidence="1">
    <location>
        <begin position="71"/>
        <end position="88"/>
    </location>
</feature>
<dbReference type="RefSeq" id="WP_143681562.1">
    <property type="nucleotide sequence ID" value="NZ_FZOF01000006.1"/>
</dbReference>
<organism evidence="3 4">
    <name type="scientific">Actinacidiphila glaucinigra</name>
    <dbReference type="NCBI Taxonomy" id="235986"/>
    <lineage>
        <taxon>Bacteria</taxon>
        <taxon>Bacillati</taxon>
        <taxon>Actinomycetota</taxon>
        <taxon>Actinomycetes</taxon>
        <taxon>Kitasatosporales</taxon>
        <taxon>Streptomycetaceae</taxon>
        <taxon>Actinacidiphila</taxon>
    </lineage>
</organism>
<dbReference type="Proteomes" id="UP000198280">
    <property type="component" value="Unassembled WGS sequence"/>
</dbReference>
<name>A0A239EK99_9ACTN</name>
<keyword evidence="2" id="KW-0472">Membrane</keyword>
<evidence type="ECO:0000256" key="1">
    <source>
        <dbReference type="SAM" id="MobiDB-lite"/>
    </source>
</evidence>
<evidence type="ECO:0000256" key="2">
    <source>
        <dbReference type="SAM" id="Phobius"/>
    </source>
</evidence>
<feature type="transmembrane region" description="Helical" evidence="2">
    <location>
        <begin position="36"/>
        <end position="55"/>
    </location>
</feature>
<feature type="transmembrane region" description="Helical" evidence="2">
    <location>
        <begin position="12"/>
        <end position="30"/>
    </location>
</feature>
<gene>
    <name evidence="3" type="ORF">SAMN05216252_1066</name>
</gene>
<sequence length="88" mass="9145">MDRTRVTGRHYGLLGLVAAAAVVVAVGLGVPIGAIFILAVALFGPLMMFVMLHALRGPQAHRHPVVEAIDSTGGRARRPSSGARPPTP</sequence>
<keyword evidence="2" id="KW-0812">Transmembrane</keyword>